<dbReference type="InterPro" id="IPR003561">
    <property type="entry name" value="Mutator_MutT"/>
</dbReference>
<protein>
    <recommendedName>
        <fullName evidence="13">8-oxo-dGTP diphosphatase</fullName>
        <ecNumber evidence="12">3.6.1.55</ecNumber>
    </recommendedName>
    <alternativeName>
        <fullName evidence="16">7,8-dihydro-8-oxoguanine-triphosphatase</fullName>
    </alternativeName>
    <alternativeName>
        <fullName evidence="15">Mutator protein MutT</fullName>
    </alternativeName>
    <alternativeName>
        <fullName evidence="14">dGTP pyrophosphohydrolase</fullName>
    </alternativeName>
</protein>
<keyword evidence="4" id="KW-0235">DNA replication</keyword>
<evidence type="ECO:0000256" key="7">
    <source>
        <dbReference type="ARBA" id="ARBA00022801"/>
    </source>
</evidence>
<sequence>MPNTAVEYLHVVAAVIRGNDGKILLAQRPAHQHQGGKWEFPGGKVESGETPLQGLCRELHEELGINVQQAQPLIKVRYVYPERAVLLDVWEVTAFSGTAHGCEGQPVAWFTAEQLPALEFPSANYSIITAARLPDRCLITPEPHNTTEFLQQLEQRLRAGIRLVVFRAKALAADEYVALAREVITLAHGFGAKVVLNSPPIHIAEADGLHLTSSQLWAEEGVCHTPLRGGQWLSASCHDARELQRAAEIGVDFALLSPVLPTLSHPGVVHLGWEAFAAAVENVNFPVYALGGMESSHVATARLHGGQGIAAIRSVWDGV</sequence>
<dbReference type="InterPro" id="IPR020476">
    <property type="entry name" value="Nudix_hydrolase"/>
</dbReference>
<proteinExistence type="inferred from homology"/>
<dbReference type="InterPro" id="IPR047127">
    <property type="entry name" value="MutT-like"/>
</dbReference>
<evidence type="ECO:0000256" key="12">
    <source>
        <dbReference type="ARBA" id="ARBA00038905"/>
    </source>
</evidence>
<evidence type="ECO:0000313" key="20">
    <source>
        <dbReference type="EMBL" id="OQX04073.1"/>
    </source>
</evidence>
<dbReference type="AlphaFoldDB" id="A0A1Y1QF10"/>
<dbReference type="GO" id="GO:0006260">
    <property type="term" value="P:DNA replication"/>
    <property type="evidence" value="ECO:0007669"/>
    <property type="project" value="UniProtKB-KW"/>
</dbReference>
<evidence type="ECO:0000256" key="1">
    <source>
        <dbReference type="ARBA" id="ARBA00001946"/>
    </source>
</evidence>
<dbReference type="PROSITE" id="PS00893">
    <property type="entry name" value="NUDIX_BOX"/>
    <property type="match status" value="1"/>
</dbReference>
<dbReference type="Gene3D" id="3.90.79.10">
    <property type="entry name" value="Nucleoside Triphosphate Pyrophosphohydrolase"/>
    <property type="match status" value="1"/>
</dbReference>
<dbReference type="Gene3D" id="3.20.20.70">
    <property type="entry name" value="Aldolase class I"/>
    <property type="match status" value="1"/>
</dbReference>
<evidence type="ECO:0000256" key="9">
    <source>
        <dbReference type="ARBA" id="ARBA00023204"/>
    </source>
</evidence>
<evidence type="ECO:0000256" key="8">
    <source>
        <dbReference type="ARBA" id="ARBA00022842"/>
    </source>
</evidence>
<evidence type="ECO:0000256" key="6">
    <source>
        <dbReference type="ARBA" id="ARBA00022763"/>
    </source>
</evidence>
<evidence type="ECO:0000256" key="14">
    <source>
        <dbReference type="ARBA" id="ARBA00041592"/>
    </source>
</evidence>
<reference evidence="20 21" key="1">
    <citation type="submission" date="2017-01" db="EMBL/GenBank/DDBJ databases">
        <title>Novel large sulfur bacteria in the metagenomes of groundwater-fed chemosynthetic microbial mats in the Lake Huron basin.</title>
        <authorList>
            <person name="Sharrar A.M."/>
            <person name="Flood B.E."/>
            <person name="Bailey J.V."/>
            <person name="Jones D.S."/>
            <person name="Biddanda B."/>
            <person name="Ruberg S.A."/>
            <person name="Marcus D.N."/>
            <person name="Dick G.J."/>
        </authorList>
    </citation>
    <scope>NUCLEOTIDE SEQUENCE [LARGE SCALE GENOMIC DNA]</scope>
    <source>
        <strain evidence="20">A8</strain>
    </source>
</reference>
<feature type="binding site" evidence="17">
    <location>
        <position position="33"/>
    </location>
    <ligand>
        <name>8-oxo-dGTP</name>
        <dbReference type="ChEBI" id="CHEBI:77896"/>
    </ligand>
</feature>
<keyword evidence="5 18" id="KW-0479">Metal-binding</keyword>
<dbReference type="PRINTS" id="PR00502">
    <property type="entry name" value="NUDIXFAMILY"/>
</dbReference>
<comment type="catalytic activity">
    <reaction evidence="10">
        <text>8-oxo-dGTP + H2O = 8-oxo-dGMP + diphosphate + H(+)</text>
        <dbReference type="Rhea" id="RHEA:31575"/>
        <dbReference type="ChEBI" id="CHEBI:15377"/>
        <dbReference type="ChEBI" id="CHEBI:15378"/>
        <dbReference type="ChEBI" id="CHEBI:33019"/>
        <dbReference type="ChEBI" id="CHEBI:63224"/>
        <dbReference type="ChEBI" id="CHEBI:77896"/>
        <dbReference type="EC" id="3.6.1.55"/>
    </reaction>
</comment>
<evidence type="ECO:0000256" key="10">
    <source>
        <dbReference type="ARBA" id="ARBA00035861"/>
    </source>
</evidence>
<dbReference type="Pfam" id="PF02581">
    <property type="entry name" value="TMP-TENI"/>
    <property type="match status" value="1"/>
</dbReference>
<dbReference type="NCBIfam" id="TIGR00586">
    <property type="entry name" value="mutt"/>
    <property type="match status" value="1"/>
</dbReference>
<feature type="binding site" evidence="18">
    <location>
        <position position="62"/>
    </location>
    <ligand>
        <name>Mg(2+)</name>
        <dbReference type="ChEBI" id="CHEBI:18420"/>
    </ligand>
</feature>
<evidence type="ECO:0000256" key="4">
    <source>
        <dbReference type="ARBA" id="ARBA00022705"/>
    </source>
</evidence>
<evidence type="ECO:0000256" key="15">
    <source>
        <dbReference type="ARBA" id="ARBA00041979"/>
    </source>
</evidence>
<dbReference type="CDD" id="cd00564">
    <property type="entry name" value="TMP_TenI"/>
    <property type="match status" value="1"/>
</dbReference>
<evidence type="ECO:0000256" key="11">
    <source>
        <dbReference type="ARBA" id="ARBA00036904"/>
    </source>
</evidence>
<dbReference type="InterPro" id="IPR000086">
    <property type="entry name" value="NUDIX_hydrolase_dom"/>
</dbReference>
<comment type="cofactor">
    <cofactor evidence="1 18">
        <name>Mg(2+)</name>
        <dbReference type="ChEBI" id="CHEBI:18420"/>
    </cofactor>
</comment>
<evidence type="ECO:0000256" key="2">
    <source>
        <dbReference type="ARBA" id="ARBA00005582"/>
    </source>
</evidence>
<evidence type="ECO:0000256" key="3">
    <source>
        <dbReference type="ARBA" id="ARBA00022457"/>
    </source>
</evidence>
<dbReference type="SUPFAM" id="SSF55811">
    <property type="entry name" value="Nudix"/>
    <property type="match status" value="1"/>
</dbReference>
<organism evidence="20 21">
    <name type="scientific">Thiothrix lacustris</name>
    <dbReference type="NCBI Taxonomy" id="525917"/>
    <lineage>
        <taxon>Bacteria</taxon>
        <taxon>Pseudomonadati</taxon>
        <taxon>Pseudomonadota</taxon>
        <taxon>Gammaproteobacteria</taxon>
        <taxon>Thiotrichales</taxon>
        <taxon>Thiotrichaceae</taxon>
        <taxon>Thiothrix</taxon>
    </lineage>
</organism>
<feature type="binding site" evidence="17">
    <location>
        <position position="124"/>
    </location>
    <ligand>
        <name>8-oxo-dGTP</name>
        <dbReference type="ChEBI" id="CHEBI:77896"/>
    </ligand>
</feature>
<feature type="binding site" evidence="18">
    <location>
        <position position="42"/>
    </location>
    <ligand>
        <name>Mg(2+)</name>
        <dbReference type="ChEBI" id="CHEBI:18420"/>
    </ligand>
</feature>
<dbReference type="FunFam" id="3.90.79.10:FF:000014">
    <property type="entry name" value="8-oxo-dGTP diphosphatase MutT"/>
    <property type="match status" value="1"/>
</dbReference>
<evidence type="ECO:0000256" key="17">
    <source>
        <dbReference type="PIRSR" id="PIRSR603561-1"/>
    </source>
</evidence>
<evidence type="ECO:0000256" key="5">
    <source>
        <dbReference type="ARBA" id="ARBA00022723"/>
    </source>
</evidence>
<dbReference type="GO" id="GO:0006281">
    <property type="term" value="P:DNA repair"/>
    <property type="evidence" value="ECO:0007669"/>
    <property type="project" value="UniProtKB-KW"/>
</dbReference>
<accession>A0A1Y1QF10</accession>
<keyword evidence="9" id="KW-0234">DNA repair</keyword>
<dbReference type="PANTHER" id="PTHR47707:SF1">
    <property type="entry name" value="NUDIX HYDROLASE FAMILY PROTEIN"/>
    <property type="match status" value="1"/>
</dbReference>
<comment type="caution">
    <text evidence="20">The sequence shown here is derived from an EMBL/GenBank/DDBJ whole genome shotgun (WGS) entry which is preliminary data.</text>
</comment>
<dbReference type="Proteomes" id="UP000192491">
    <property type="component" value="Unassembled WGS sequence"/>
</dbReference>
<name>A0A1Y1QF10_9GAMM</name>
<dbReference type="CDD" id="cd03425">
    <property type="entry name" value="NUDIX_MutT_NudA_like"/>
    <property type="match status" value="1"/>
</dbReference>
<dbReference type="GO" id="GO:0044715">
    <property type="term" value="F:8-oxo-dGDP phosphatase activity"/>
    <property type="evidence" value="ECO:0007669"/>
    <property type="project" value="TreeGrafter"/>
</dbReference>
<gene>
    <name evidence="20" type="ORF">BWK73_37345</name>
</gene>
<dbReference type="InterPro" id="IPR013785">
    <property type="entry name" value="Aldolase_TIM"/>
</dbReference>
<dbReference type="GO" id="GO:0035539">
    <property type="term" value="F:8-oxo-7,8-dihydrodeoxyguanosine triphosphate pyrophosphatase activity"/>
    <property type="evidence" value="ECO:0007669"/>
    <property type="project" value="UniProtKB-EC"/>
</dbReference>
<dbReference type="InterPro" id="IPR020084">
    <property type="entry name" value="NUDIX_hydrolase_CS"/>
</dbReference>
<comment type="catalytic activity">
    <reaction evidence="11">
        <text>8-oxo-GTP + H2O = 8-oxo-GMP + diphosphate + H(+)</text>
        <dbReference type="Rhea" id="RHEA:67616"/>
        <dbReference type="ChEBI" id="CHEBI:15377"/>
        <dbReference type="ChEBI" id="CHEBI:15378"/>
        <dbReference type="ChEBI" id="CHEBI:33019"/>
        <dbReference type="ChEBI" id="CHEBI:143553"/>
        <dbReference type="ChEBI" id="CHEBI:145694"/>
    </reaction>
</comment>
<dbReference type="NCBIfam" id="NF006530">
    <property type="entry name" value="PRK08999.1"/>
    <property type="match status" value="1"/>
</dbReference>
<feature type="binding site" evidence="17">
    <location>
        <begin position="39"/>
        <end position="42"/>
    </location>
    <ligand>
        <name>8-oxo-dGTP</name>
        <dbReference type="ChEBI" id="CHEBI:77896"/>
    </ligand>
</feature>
<feature type="domain" description="Nudix hydrolase" evidence="19">
    <location>
        <begin position="8"/>
        <end position="135"/>
    </location>
</feature>
<keyword evidence="8 18" id="KW-0460">Magnesium</keyword>
<dbReference type="GO" id="GO:0044716">
    <property type="term" value="F:8-oxo-GDP phosphatase activity"/>
    <property type="evidence" value="ECO:0007669"/>
    <property type="project" value="TreeGrafter"/>
</dbReference>
<evidence type="ECO:0000256" key="18">
    <source>
        <dbReference type="PIRSR" id="PIRSR603561-2"/>
    </source>
</evidence>
<dbReference type="Pfam" id="PF14815">
    <property type="entry name" value="NUDIX_4"/>
    <property type="match status" value="1"/>
</dbReference>
<dbReference type="InterPro" id="IPR036206">
    <property type="entry name" value="ThiamineP_synth_sf"/>
</dbReference>
<evidence type="ECO:0000259" key="19">
    <source>
        <dbReference type="PROSITE" id="PS51462"/>
    </source>
</evidence>
<dbReference type="PROSITE" id="PS51462">
    <property type="entry name" value="NUDIX"/>
    <property type="match status" value="1"/>
</dbReference>
<evidence type="ECO:0000313" key="21">
    <source>
        <dbReference type="Proteomes" id="UP000192491"/>
    </source>
</evidence>
<keyword evidence="6" id="KW-0227">DNA damage</keyword>
<evidence type="ECO:0000256" key="13">
    <source>
        <dbReference type="ARBA" id="ARBA00040794"/>
    </source>
</evidence>
<comment type="similarity">
    <text evidence="2">Belongs to the Nudix hydrolase family.</text>
</comment>
<dbReference type="GO" id="GO:0046872">
    <property type="term" value="F:metal ion binding"/>
    <property type="evidence" value="ECO:0007669"/>
    <property type="project" value="UniProtKB-KW"/>
</dbReference>
<dbReference type="InterPro" id="IPR029119">
    <property type="entry name" value="MutY_C"/>
</dbReference>
<dbReference type="EMBL" id="MTEJ01000360">
    <property type="protein sequence ID" value="OQX04073.1"/>
    <property type="molecule type" value="Genomic_DNA"/>
</dbReference>
<dbReference type="GO" id="GO:0009228">
    <property type="term" value="P:thiamine biosynthetic process"/>
    <property type="evidence" value="ECO:0007669"/>
    <property type="project" value="UniProtKB-KW"/>
</dbReference>
<feature type="binding site" evidence="17">
    <location>
        <position position="28"/>
    </location>
    <ligand>
        <name>8-oxo-dGTP</name>
        <dbReference type="ChEBI" id="CHEBI:77896"/>
    </ligand>
</feature>
<dbReference type="EC" id="3.6.1.55" evidence="12"/>
<dbReference type="GO" id="GO:0008413">
    <property type="term" value="F:8-oxo-7,8-dihydroguanosine triphosphate pyrophosphatase activity"/>
    <property type="evidence" value="ECO:0007669"/>
    <property type="project" value="InterPro"/>
</dbReference>
<keyword evidence="7" id="KW-0378">Hydrolase</keyword>
<dbReference type="STRING" id="1123401.GCA_000621325_00788"/>
<evidence type="ECO:0000256" key="16">
    <source>
        <dbReference type="ARBA" id="ARBA00042798"/>
    </source>
</evidence>
<dbReference type="InterPro" id="IPR022998">
    <property type="entry name" value="ThiamineP_synth_TenI"/>
</dbReference>
<dbReference type="SUPFAM" id="SSF51391">
    <property type="entry name" value="Thiamin phosphate synthase"/>
    <property type="match status" value="1"/>
</dbReference>
<dbReference type="PANTHER" id="PTHR47707">
    <property type="entry name" value="8-OXO-DGTP DIPHOSPHATASE"/>
    <property type="match status" value="1"/>
</dbReference>
<keyword evidence="3" id="KW-0515">Mutator protein</keyword>
<dbReference type="InterPro" id="IPR015797">
    <property type="entry name" value="NUDIX_hydrolase-like_dom_sf"/>
</dbReference>